<feature type="binding site" evidence="6">
    <location>
        <begin position="44"/>
        <end position="46"/>
    </location>
    <ligand>
        <name>S-adenosyl-L-methionine</name>
        <dbReference type="ChEBI" id="CHEBI:59789"/>
    </ligand>
</feature>
<comment type="similarity">
    <text evidence="1 6">Belongs to the methyltransferase superfamily. RsmH family.</text>
</comment>
<dbReference type="Pfam" id="PF01795">
    <property type="entry name" value="Methyltransf_5"/>
    <property type="match status" value="1"/>
</dbReference>
<dbReference type="SUPFAM" id="SSF81799">
    <property type="entry name" value="Putative methyltransferase TM0872, insert domain"/>
    <property type="match status" value="1"/>
</dbReference>
<reference evidence="7" key="1">
    <citation type="submission" date="2023-07" db="EMBL/GenBank/DDBJ databases">
        <title>Genomic Encyclopedia of Type Strains, Phase IV (KMG-IV): sequencing the most valuable type-strain genomes for metagenomic binning, comparative biology and taxonomic classification.</title>
        <authorList>
            <person name="Goeker M."/>
        </authorList>
    </citation>
    <scope>NUCLEOTIDE SEQUENCE</scope>
    <source>
        <strain evidence="7">DSM 21202</strain>
    </source>
</reference>
<dbReference type="NCBIfam" id="TIGR00006">
    <property type="entry name" value="16S rRNA (cytosine(1402)-N(4))-methyltransferase RsmH"/>
    <property type="match status" value="1"/>
</dbReference>
<dbReference type="GO" id="GO:0071424">
    <property type="term" value="F:rRNA (cytosine-N4-)-methyltransferase activity"/>
    <property type="evidence" value="ECO:0007669"/>
    <property type="project" value="UniProtKB-UniRule"/>
</dbReference>
<dbReference type="Gene3D" id="3.40.50.150">
    <property type="entry name" value="Vaccinia Virus protein VP39"/>
    <property type="match status" value="1"/>
</dbReference>
<protein>
    <recommendedName>
        <fullName evidence="6">Ribosomal RNA small subunit methyltransferase H</fullName>
        <ecNumber evidence="6">2.1.1.199</ecNumber>
    </recommendedName>
    <alternativeName>
        <fullName evidence="6">16S rRNA m(4)C1402 methyltransferase</fullName>
    </alternativeName>
    <alternativeName>
        <fullName evidence="6">rRNA (cytosine-N(4)-)-methyltransferase RsmH</fullName>
    </alternativeName>
</protein>
<dbReference type="InterPro" id="IPR029063">
    <property type="entry name" value="SAM-dependent_MTases_sf"/>
</dbReference>
<keyword evidence="5 6" id="KW-0949">S-adenosyl-L-methionine</keyword>
<accession>A0AAE3VNP5</accession>
<evidence type="ECO:0000256" key="2">
    <source>
        <dbReference type="ARBA" id="ARBA00022552"/>
    </source>
</evidence>
<dbReference type="EMBL" id="JAUSUL010000002">
    <property type="protein sequence ID" value="MDQ0315307.1"/>
    <property type="molecule type" value="Genomic_DNA"/>
</dbReference>
<dbReference type="RefSeq" id="WP_306885141.1">
    <property type="nucleotide sequence ID" value="NZ_JAUSUL010000002.1"/>
</dbReference>
<comment type="catalytic activity">
    <reaction evidence="6">
        <text>cytidine(1402) in 16S rRNA + S-adenosyl-L-methionine = N(4)-methylcytidine(1402) in 16S rRNA + S-adenosyl-L-homocysteine + H(+)</text>
        <dbReference type="Rhea" id="RHEA:42928"/>
        <dbReference type="Rhea" id="RHEA-COMP:10286"/>
        <dbReference type="Rhea" id="RHEA-COMP:10287"/>
        <dbReference type="ChEBI" id="CHEBI:15378"/>
        <dbReference type="ChEBI" id="CHEBI:57856"/>
        <dbReference type="ChEBI" id="CHEBI:59789"/>
        <dbReference type="ChEBI" id="CHEBI:74506"/>
        <dbReference type="ChEBI" id="CHEBI:82748"/>
        <dbReference type="EC" id="2.1.1.199"/>
    </reaction>
</comment>
<dbReference type="PANTHER" id="PTHR11265:SF0">
    <property type="entry name" value="12S RRNA N4-METHYLCYTIDINE METHYLTRANSFERASE"/>
    <property type="match status" value="1"/>
</dbReference>
<dbReference type="InterPro" id="IPR023397">
    <property type="entry name" value="SAM-dep_MeTrfase_MraW_recog"/>
</dbReference>
<feature type="binding site" evidence="6">
    <location>
        <position position="61"/>
    </location>
    <ligand>
        <name>S-adenosyl-L-methionine</name>
        <dbReference type="ChEBI" id="CHEBI:59789"/>
    </ligand>
</feature>
<feature type="binding site" evidence="6">
    <location>
        <position position="116"/>
    </location>
    <ligand>
        <name>S-adenosyl-L-methionine</name>
        <dbReference type="ChEBI" id="CHEBI:59789"/>
    </ligand>
</feature>
<dbReference type="HAMAP" id="MF_01007">
    <property type="entry name" value="16SrRNA_methyltr_H"/>
    <property type="match status" value="1"/>
</dbReference>
<keyword evidence="6" id="KW-0963">Cytoplasm</keyword>
<evidence type="ECO:0000256" key="4">
    <source>
        <dbReference type="ARBA" id="ARBA00022679"/>
    </source>
</evidence>
<dbReference type="Proteomes" id="UP001229244">
    <property type="component" value="Unassembled WGS sequence"/>
</dbReference>
<dbReference type="Gene3D" id="1.10.150.170">
    <property type="entry name" value="Putative methyltransferase TM0872, insert domain"/>
    <property type="match status" value="1"/>
</dbReference>
<keyword evidence="8" id="KW-1185">Reference proteome</keyword>
<dbReference type="AlphaFoldDB" id="A0AAE3VNP5"/>
<dbReference type="EC" id="2.1.1.199" evidence="6"/>
<evidence type="ECO:0000256" key="3">
    <source>
        <dbReference type="ARBA" id="ARBA00022603"/>
    </source>
</evidence>
<dbReference type="SUPFAM" id="SSF53335">
    <property type="entry name" value="S-adenosyl-L-methionine-dependent methyltransferases"/>
    <property type="match status" value="1"/>
</dbReference>
<comment type="function">
    <text evidence="6">Specifically methylates the N4 position of cytidine in position 1402 (C1402) of 16S rRNA.</text>
</comment>
<sequence>MAAWDSAPPPRQEGFHLPVMRDEVVARLAPGAGDVVIDGTFGAGGYSRAFLEAGATVIAIDRDPDAVRRAEAMAGDWNGRLIVKSGRFSELDALSAEAGHQAVDGVVLDVGVSSIQLDTAERGFSFRGSGPLDMRMGRDGPSAADLVNTAPEQALSQIISRLGEERRARAVARAIVAERERSPIETTDRLADLVARVVPAARDQIHPATRTFQALRIYVNRELDELAEALGAAEQALKEAGRLVVVAFHSLEDRIVKRFLSERSRVRPGGSRHMPETEIADATFTLLTRKPDLPGDAECRINPRARSARLRAAVRTAAPARPIDPHALGVPRVPELAGWEA</sequence>
<dbReference type="GO" id="GO:0070475">
    <property type="term" value="P:rRNA base methylation"/>
    <property type="evidence" value="ECO:0007669"/>
    <property type="project" value="UniProtKB-UniRule"/>
</dbReference>
<gene>
    <name evidence="6" type="primary">rsmH</name>
    <name evidence="7" type="ORF">J2S73_001764</name>
</gene>
<evidence type="ECO:0000313" key="7">
    <source>
        <dbReference type="EMBL" id="MDQ0315307.1"/>
    </source>
</evidence>
<evidence type="ECO:0000256" key="1">
    <source>
        <dbReference type="ARBA" id="ARBA00010396"/>
    </source>
</evidence>
<keyword evidence="4 6" id="KW-0808">Transferase</keyword>
<evidence type="ECO:0000256" key="5">
    <source>
        <dbReference type="ARBA" id="ARBA00022691"/>
    </source>
</evidence>
<dbReference type="PANTHER" id="PTHR11265">
    <property type="entry name" value="S-ADENOSYL-METHYLTRANSFERASE MRAW"/>
    <property type="match status" value="1"/>
</dbReference>
<organism evidence="7 8">
    <name type="scientific">Amorphus orientalis</name>
    <dbReference type="NCBI Taxonomy" id="649198"/>
    <lineage>
        <taxon>Bacteria</taxon>
        <taxon>Pseudomonadati</taxon>
        <taxon>Pseudomonadota</taxon>
        <taxon>Alphaproteobacteria</taxon>
        <taxon>Hyphomicrobiales</taxon>
        <taxon>Amorphaceae</taxon>
        <taxon>Amorphus</taxon>
    </lineage>
</organism>
<dbReference type="InterPro" id="IPR002903">
    <property type="entry name" value="RsmH"/>
</dbReference>
<evidence type="ECO:0000313" key="8">
    <source>
        <dbReference type="Proteomes" id="UP001229244"/>
    </source>
</evidence>
<keyword evidence="2 6" id="KW-0698">rRNA processing</keyword>
<keyword evidence="3 6" id="KW-0489">Methyltransferase</keyword>
<name>A0AAE3VNP5_9HYPH</name>
<feature type="binding site" evidence="6">
    <location>
        <position position="109"/>
    </location>
    <ligand>
        <name>S-adenosyl-L-methionine</name>
        <dbReference type="ChEBI" id="CHEBI:59789"/>
    </ligand>
</feature>
<dbReference type="PIRSF" id="PIRSF004486">
    <property type="entry name" value="MraW"/>
    <property type="match status" value="1"/>
</dbReference>
<comment type="caution">
    <text evidence="7">The sequence shown here is derived from an EMBL/GenBank/DDBJ whole genome shotgun (WGS) entry which is preliminary data.</text>
</comment>
<dbReference type="GO" id="GO:0005737">
    <property type="term" value="C:cytoplasm"/>
    <property type="evidence" value="ECO:0007669"/>
    <property type="project" value="UniProtKB-SubCell"/>
</dbReference>
<feature type="binding site" evidence="6">
    <location>
        <position position="88"/>
    </location>
    <ligand>
        <name>S-adenosyl-L-methionine</name>
        <dbReference type="ChEBI" id="CHEBI:59789"/>
    </ligand>
</feature>
<proteinExistence type="inferred from homology"/>
<comment type="subcellular location">
    <subcellularLocation>
        <location evidence="6">Cytoplasm</location>
    </subcellularLocation>
</comment>
<evidence type="ECO:0000256" key="6">
    <source>
        <dbReference type="HAMAP-Rule" id="MF_01007"/>
    </source>
</evidence>